<feature type="signal peptide" evidence="1">
    <location>
        <begin position="1"/>
        <end position="18"/>
    </location>
</feature>
<comment type="caution">
    <text evidence="2">The sequence shown here is derived from an EMBL/GenBank/DDBJ whole genome shotgun (WGS) entry which is preliminary data.</text>
</comment>
<protein>
    <recommendedName>
        <fullName evidence="4">Lipoprotein</fullName>
    </recommendedName>
</protein>
<accession>A0ABW3BXG3</accession>
<dbReference type="RefSeq" id="WP_381484867.1">
    <property type="nucleotide sequence ID" value="NZ_JBHTIK010000001.1"/>
</dbReference>
<sequence length="129" mass="13429">MARHIPFITAGFATLALAACSTPEAPVEPAPAPQAESGERCVGLAAIRSTKVVDDSTIDFTMRDGRILRNTLPHACPSLGFEEAFTYSTSLSQLCSTDIITVVLQGGGPRLGASCGLGTFVPHTPIKGE</sequence>
<dbReference type="EMBL" id="JBHTIK010000001">
    <property type="protein sequence ID" value="MFD0846875.1"/>
    <property type="molecule type" value="Genomic_DNA"/>
</dbReference>
<organism evidence="2 3">
    <name type="scientific">Sphingosinicella xenopeptidilytica</name>
    <dbReference type="NCBI Taxonomy" id="364098"/>
    <lineage>
        <taxon>Bacteria</taxon>
        <taxon>Pseudomonadati</taxon>
        <taxon>Pseudomonadota</taxon>
        <taxon>Alphaproteobacteria</taxon>
        <taxon>Sphingomonadales</taxon>
        <taxon>Sphingosinicellaceae</taxon>
        <taxon>Sphingosinicella</taxon>
    </lineage>
</organism>
<evidence type="ECO:0008006" key="4">
    <source>
        <dbReference type="Google" id="ProtNLM"/>
    </source>
</evidence>
<evidence type="ECO:0000313" key="3">
    <source>
        <dbReference type="Proteomes" id="UP001597124"/>
    </source>
</evidence>
<proteinExistence type="predicted"/>
<gene>
    <name evidence="2" type="ORF">ACFQ00_00915</name>
</gene>
<keyword evidence="1" id="KW-0732">Signal</keyword>
<name>A0ABW3BXG3_SPHXN</name>
<evidence type="ECO:0000313" key="2">
    <source>
        <dbReference type="EMBL" id="MFD0846875.1"/>
    </source>
</evidence>
<feature type="chain" id="PRO_5046400505" description="Lipoprotein" evidence="1">
    <location>
        <begin position="19"/>
        <end position="129"/>
    </location>
</feature>
<reference evidence="3" key="1">
    <citation type="journal article" date="2019" name="Int. J. Syst. Evol. Microbiol.">
        <title>The Global Catalogue of Microorganisms (GCM) 10K type strain sequencing project: providing services to taxonomists for standard genome sequencing and annotation.</title>
        <authorList>
            <consortium name="The Broad Institute Genomics Platform"/>
            <consortium name="The Broad Institute Genome Sequencing Center for Infectious Disease"/>
            <person name="Wu L."/>
            <person name="Ma J."/>
        </authorList>
    </citation>
    <scope>NUCLEOTIDE SEQUENCE [LARGE SCALE GENOMIC DNA]</scope>
    <source>
        <strain evidence="3">CCUG 52537</strain>
    </source>
</reference>
<dbReference type="Proteomes" id="UP001597124">
    <property type="component" value="Unassembled WGS sequence"/>
</dbReference>
<evidence type="ECO:0000256" key="1">
    <source>
        <dbReference type="SAM" id="SignalP"/>
    </source>
</evidence>
<keyword evidence="3" id="KW-1185">Reference proteome</keyword>
<dbReference type="PROSITE" id="PS51257">
    <property type="entry name" value="PROKAR_LIPOPROTEIN"/>
    <property type="match status" value="1"/>
</dbReference>